<name>A0A2T4CEL1_TRILO</name>
<reference evidence="2 3" key="1">
    <citation type="submission" date="2016-07" db="EMBL/GenBank/DDBJ databases">
        <title>Multiple horizontal gene transfer events from other fungi enriched the ability of initially mycotrophic Trichoderma (Ascomycota) to feed on dead plant biomass.</title>
        <authorList>
            <consortium name="DOE Joint Genome Institute"/>
            <person name="Aerts A."/>
            <person name="Atanasova L."/>
            <person name="Chenthamara K."/>
            <person name="Zhang J."/>
            <person name="Grujic M."/>
            <person name="Henrissat B."/>
            <person name="Kuo A."/>
            <person name="Salamov A."/>
            <person name="Lipzen A."/>
            <person name="Labutti K."/>
            <person name="Barry K."/>
            <person name="Miao Y."/>
            <person name="Rahimi M.J."/>
            <person name="Shen Q."/>
            <person name="Grigoriev I.V."/>
            <person name="Kubicek C.P."/>
            <person name="Druzhinina I.S."/>
        </authorList>
    </citation>
    <scope>NUCLEOTIDE SEQUENCE [LARGE SCALE GENOMIC DNA]</scope>
    <source>
        <strain evidence="2 3">ATCC 18648</strain>
    </source>
</reference>
<proteinExistence type="predicted"/>
<dbReference type="EMBL" id="KZ679127">
    <property type="protein sequence ID" value="PTB80007.1"/>
    <property type="molecule type" value="Genomic_DNA"/>
</dbReference>
<evidence type="ECO:0000313" key="3">
    <source>
        <dbReference type="Proteomes" id="UP000240760"/>
    </source>
</evidence>
<organism evidence="2 3">
    <name type="scientific">Trichoderma longibrachiatum ATCC 18648</name>
    <dbReference type="NCBI Taxonomy" id="983965"/>
    <lineage>
        <taxon>Eukaryota</taxon>
        <taxon>Fungi</taxon>
        <taxon>Dikarya</taxon>
        <taxon>Ascomycota</taxon>
        <taxon>Pezizomycotina</taxon>
        <taxon>Sordariomycetes</taxon>
        <taxon>Hypocreomycetidae</taxon>
        <taxon>Hypocreales</taxon>
        <taxon>Hypocreaceae</taxon>
        <taxon>Trichoderma</taxon>
    </lineage>
</organism>
<evidence type="ECO:0000256" key="1">
    <source>
        <dbReference type="SAM" id="MobiDB-lite"/>
    </source>
</evidence>
<keyword evidence="3" id="KW-1185">Reference proteome</keyword>
<gene>
    <name evidence="2" type="ORF">M440DRAFT_1397291</name>
</gene>
<protein>
    <submittedName>
        <fullName evidence="2">Uncharacterized protein</fullName>
    </submittedName>
</protein>
<dbReference type="Proteomes" id="UP000240760">
    <property type="component" value="Unassembled WGS sequence"/>
</dbReference>
<evidence type="ECO:0000313" key="2">
    <source>
        <dbReference type="EMBL" id="PTB80007.1"/>
    </source>
</evidence>
<accession>A0A2T4CEL1</accession>
<feature type="region of interest" description="Disordered" evidence="1">
    <location>
        <begin position="1"/>
        <end position="23"/>
    </location>
</feature>
<sequence length="87" mass="9217">MPSAHLPPGKLSPTRRVASAGGSAGPFFAWRRLVVTVVVAHDTSTNRRHAASDMVSVVPGVEAVNEPVFFSGEEAAMFEVDDLILAK</sequence>
<dbReference type="AlphaFoldDB" id="A0A2T4CEL1"/>